<dbReference type="EMBL" id="JARBDR010000919">
    <property type="protein sequence ID" value="KAJ8299904.1"/>
    <property type="molecule type" value="Genomic_DNA"/>
</dbReference>
<feature type="compositionally biased region" description="Basic and acidic residues" evidence="1">
    <location>
        <begin position="322"/>
        <end position="351"/>
    </location>
</feature>
<proteinExistence type="predicted"/>
<feature type="region of interest" description="Disordered" evidence="1">
    <location>
        <begin position="322"/>
        <end position="359"/>
    </location>
</feature>
<reference evidence="2 3" key="1">
    <citation type="submission" date="2022-12" db="EMBL/GenBank/DDBJ databases">
        <title>Chromosome-level genome of Tegillarca granosa.</title>
        <authorList>
            <person name="Kim J."/>
        </authorList>
    </citation>
    <scope>NUCLEOTIDE SEQUENCE [LARGE SCALE GENOMIC DNA]</scope>
    <source>
        <strain evidence="2">Teg-2019</strain>
        <tissue evidence="2">Adductor muscle</tissue>
    </source>
</reference>
<evidence type="ECO:0000313" key="3">
    <source>
        <dbReference type="Proteomes" id="UP001217089"/>
    </source>
</evidence>
<name>A0ABQ9E3J6_TEGGR</name>
<evidence type="ECO:0000313" key="2">
    <source>
        <dbReference type="EMBL" id="KAJ8299904.1"/>
    </source>
</evidence>
<evidence type="ECO:0000256" key="1">
    <source>
        <dbReference type="SAM" id="MobiDB-lite"/>
    </source>
</evidence>
<organism evidence="2 3">
    <name type="scientific">Tegillarca granosa</name>
    <name type="common">Malaysian cockle</name>
    <name type="synonym">Anadara granosa</name>
    <dbReference type="NCBI Taxonomy" id="220873"/>
    <lineage>
        <taxon>Eukaryota</taxon>
        <taxon>Metazoa</taxon>
        <taxon>Spiralia</taxon>
        <taxon>Lophotrochozoa</taxon>
        <taxon>Mollusca</taxon>
        <taxon>Bivalvia</taxon>
        <taxon>Autobranchia</taxon>
        <taxon>Pteriomorphia</taxon>
        <taxon>Arcoida</taxon>
        <taxon>Arcoidea</taxon>
        <taxon>Arcidae</taxon>
        <taxon>Tegillarca</taxon>
    </lineage>
</organism>
<comment type="caution">
    <text evidence="2">The sequence shown here is derived from an EMBL/GenBank/DDBJ whole genome shotgun (WGS) entry which is preliminary data.</text>
</comment>
<accession>A0ABQ9E3J6</accession>
<keyword evidence="3" id="KW-1185">Reference proteome</keyword>
<gene>
    <name evidence="2" type="ORF">KUTeg_021423</name>
</gene>
<protein>
    <submittedName>
        <fullName evidence="2">Uncharacterized protein</fullName>
    </submittedName>
</protein>
<sequence>MVSANRLAQYSIFDKMEILASRRRQLMSTKSFRGTRKKSDSPNASTISIKMGSQSFRSRQGSVCSPVVLRNKIQTSPSLMRDKTHHGVKEKQNINVPSQTNFICDDLRRISKSLDCLNNDIMMQHREILRDVESKIPSVNKGIISDIDRIRENLHSFEFIVQNRDVESGLSSTISDDEIGEFTVKSVENLVSRSPWSPPSLNSSPYSISNMFSPGAKSQDSGIFFDDHRPHSCEVSLISPFKDGIADNDWTTCSGVSYVDMFDVSEEPCFNTPFKEVDQCHGYHSDENIESYGYQTVVNTLGADVDESWTLDTVNIDNVPVDKYESTTHKENLPRQDESYSERNSDEEQQRVLDTNDVDLEGSSDNCSIRRIQIDNLSGKFSSKRQYVF</sequence>
<dbReference type="Proteomes" id="UP001217089">
    <property type="component" value="Unassembled WGS sequence"/>
</dbReference>